<accession>A0A0C4FCB3</accession>
<feature type="compositionally biased region" description="Polar residues" evidence="1">
    <location>
        <begin position="21"/>
        <end position="48"/>
    </location>
</feature>
<feature type="compositionally biased region" description="Low complexity" evidence="1">
    <location>
        <begin position="1"/>
        <end position="20"/>
    </location>
</feature>
<sequence>VKLSVPSDSQSSSSTCTSQPNPESINHQYLLPTSNPNPYMSVSDSSSRPLPISLRDEVKLDSPTPILLQDEVKLDSLTPNPQQCSPIICSRSSFESADHQSSSSISDPVSNLSDPSRLPAEAPISSPLLQKEVKLSIENPLSPISAPDPIGQFHPTAMHASLTQSP</sequence>
<dbReference type="VEuPathDB" id="FungiDB:PTTG_10865"/>
<feature type="region of interest" description="Disordered" evidence="1">
    <location>
        <begin position="1"/>
        <end position="63"/>
    </location>
</feature>
<proteinExistence type="predicted"/>
<evidence type="ECO:0000256" key="1">
    <source>
        <dbReference type="SAM" id="MobiDB-lite"/>
    </source>
</evidence>
<evidence type="ECO:0000313" key="3">
    <source>
        <dbReference type="EnsemblFungi" id="PTTG_10865-t43_1-p1"/>
    </source>
</evidence>
<evidence type="ECO:0000313" key="4">
    <source>
        <dbReference type="Proteomes" id="UP000005240"/>
    </source>
</evidence>
<dbReference type="AlphaFoldDB" id="A0A0C4FCB3"/>
<reference evidence="2" key="2">
    <citation type="submission" date="2016-05" db="EMBL/GenBank/DDBJ databases">
        <title>Comparative analysis highlights variable genome content of wheat rusts and divergence of the mating loci.</title>
        <authorList>
            <person name="Cuomo C.A."/>
            <person name="Bakkeren G."/>
            <person name="Szabo L."/>
            <person name="Khalil H."/>
            <person name="Joly D."/>
            <person name="Goldberg J."/>
            <person name="Young S."/>
            <person name="Zeng Q."/>
            <person name="Fellers J."/>
        </authorList>
    </citation>
    <scope>NUCLEOTIDE SEQUENCE [LARGE SCALE GENOMIC DNA]</scope>
    <source>
        <strain evidence="2">1-1 BBBD Race 1</strain>
    </source>
</reference>
<protein>
    <submittedName>
        <fullName evidence="2 3">Uncharacterized protein</fullName>
    </submittedName>
</protein>
<feature type="region of interest" description="Disordered" evidence="1">
    <location>
        <begin position="91"/>
        <end position="125"/>
    </location>
</feature>
<evidence type="ECO:0000313" key="2">
    <source>
        <dbReference type="EMBL" id="OAV85272.1"/>
    </source>
</evidence>
<reference evidence="2" key="1">
    <citation type="submission" date="2009-11" db="EMBL/GenBank/DDBJ databases">
        <authorList>
            <consortium name="The Broad Institute Genome Sequencing Platform"/>
            <person name="Ward D."/>
            <person name="Feldgarden M."/>
            <person name="Earl A."/>
            <person name="Young S.K."/>
            <person name="Zeng Q."/>
            <person name="Koehrsen M."/>
            <person name="Alvarado L."/>
            <person name="Berlin A."/>
            <person name="Bochicchio J."/>
            <person name="Borenstein D."/>
            <person name="Chapman S.B."/>
            <person name="Chen Z."/>
            <person name="Engels R."/>
            <person name="Freedman E."/>
            <person name="Gellesch M."/>
            <person name="Goldberg J."/>
            <person name="Griggs A."/>
            <person name="Gujja S."/>
            <person name="Heilman E."/>
            <person name="Heiman D."/>
            <person name="Hepburn T."/>
            <person name="Howarth C."/>
            <person name="Jen D."/>
            <person name="Larson L."/>
            <person name="Lewis B."/>
            <person name="Mehta T."/>
            <person name="Park D."/>
            <person name="Pearson M."/>
            <person name="Roberts A."/>
            <person name="Saif S."/>
            <person name="Shea T."/>
            <person name="Shenoy N."/>
            <person name="Sisk P."/>
            <person name="Stolte C."/>
            <person name="Sykes S."/>
            <person name="Thomson T."/>
            <person name="Walk T."/>
            <person name="White J."/>
            <person name="Yandava C."/>
            <person name="Izard J."/>
            <person name="Baranova O.V."/>
            <person name="Blanton J.M."/>
            <person name="Tanner A.C."/>
            <person name="Dewhirst F.E."/>
            <person name="Haas B."/>
            <person name="Nusbaum C."/>
            <person name="Birren B."/>
        </authorList>
    </citation>
    <scope>NUCLEOTIDE SEQUENCE [LARGE SCALE GENOMIC DNA]</scope>
    <source>
        <strain evidence="2">1-1 BBBD Race 1</strain>
    </source>
</reference>
<name>A0A0C4FCB3_PUCT1</name>
<feature type="compositionally biased region" description="Low complexity" evidence="1">
    <location>
        <begin position="99"/>
        <end position="114"/>
    </location>
</feature>
<keyword evidence="4" id="KW-1185">Reference proteome</keyword>
<reference evidence="3" key="4">
    <citation type="submission" date="2025-05" db="UniProtKB">
        <authorList>
            <consortium name="EnsemblFungi"/>
        </authorList>
    </citation>
    <scope>IDENTIFICATION</scope>
    <source>
        <strain evidence="3">isolate 1-1 / race 1 (BBBD)</strain>
    </source>
</reference>
<dbReference type="EnsemblFungi" id="PTTG_10865-t43_1">
    <property type="protein sequence ID" value="PTTG_10865-t43_1-p1"/>
    <property type="gene ID" value="PTTG_10865"/>
</dbReference>
<dbReference type="Proteomes" id="UP000005240">
    <property type="component" value="Unassembled WGS sequence"/>
</dbReference>
<organism evidence="3 4">
    <name type="scientific">Puccinia triticina (isolate 1-1 / race 1 (BBBD))</name>
    <name type="common">Brown leaf rust fungus</name>
    <dbReference type="NCBI Taxonomy" id="630390"/>
    <lineage>
        <taxon>Eukaryota</taxon>
        <taxon>Fungi</taxon>
        <taxon>Dikarya</taxon>
        <taxon>Basidiomycota</taxon>
        <taxon>Pucciniomycotina</taxon>
        <taxon>Pucciniomycetes</taxon>
        <taxon>Pucciniales</taxon>
        <taxon>Pucciniaceae</taxon>
        <taxon>Puccinia</taxon>
    </lineage>
</organism>
<gene>
    <name evidence="2" type="ORF">PTTG_10865</name>
</gene>
<dbReference type="EMBL" id="ADAS02005458">
    <property type="protein sequence ID" value="OAV85272.1"/>
    <property type="molecule type" value="Genomic_DNA"/>
</dbReference>
<feature type="region of interest" description="Disordered" evidence="1">
    <location>
        <begin position="140"/>
        <end position="166"/>
    </location>
</feature>
<reference evidence="3 4" key="3">
    <citation type="journal article" date="2017" name="G3 (Bethesda)">
        <title>Comparative analysis highlights variable genome content of wheat rusts and divergence of the mating loci.</title>
        <authorList>
            <person name="Cuomo C.A."/>
            <person name="Bakkeren G."/>
            <person name="Khalil H.B."/>
            <person name="Panwar V."/>
            <person name="Joly D."/>
            <person name="Linning R."/>
            <person name="Sakthikumar S."/>
            <person name="Song X."/>
            <person name="Adiconis X."/>
            <person name="Fan L."/>
            <person name="Goldberg J.M."/>
            <person name="Levin J.Z."/>
            <person name="Young S."/>
            <person name="Zeng Q."/>
            <person name="Anikster Y."/>
            <person name="Bruce M."/>
            <person name="Wang M."/>
            <person name="Yin C."/>
            <person name="McCallum B."/>
            <person name="Szabo L.J."/>
            <person name="Hulbert S."/>
            <person name="Chen X."/>
            <person name="Fellers J.P."/>
        </authorList>
    </citation>
    <scope>NUCLEOTIDE SEQUENCE</scope>
    <source>
        <strain evidence="3">isolate 1-1 / race 1 (BBBD)</strain>
        <strain evidence="4">Isolate 1-1 / race 1 (BBBD)</strain>
    </source>
</reference>